<dbReference type="GO" id="GO:0003677">
    <property type="term" value="F:DNA binding"/>
    <property type="evidence" value="ECO:0007669"/>
    <property type="project" value="InterPro"/>
</dbReference>
<dbReference type="SUPFAM" id="SSF88946">
    <property type="entry name" value="Sigma2 domain of RNA polymerase sigma factors"/>
    <property type="match status" value="1"/>
</dbReference>
<dbReference type="Gene3D" id="1.10.10.10">
    <property type="entry name" value="Winged helix-like DNA-binding domain superfamily/Winged helix DNA-binding domain"/>
    <property type="match status" value="1"/>
</dbReference>
<dbReference type="InterPro" id="IPR013325">
    <property type="entry name" value="RNA_pol_sigma_r2"/>
</dbReference>
<organism evidence="7 8">
    <name type="scientific">Riemerella anatipestifer</name>
    <name type="common">Moraxella anatipestifer</name>
    <dbReference type="NCBI Taxonomy" id="34085"/>
    <lineage>
        <taxon>Bacteria</taxon>
        <taxon>Pseudomonadati</taxon>
        <taxon>Bacteroidota</taxon>
        <taxon>Flavobacteriia</taxon>
        <taxon>Flavobacteriales</taxon>
        <taxon>Weeksellaceae</taxon>
        <taxon>Riemerella</taxon>
    </lineage>
</organism>
<dbReference type="Pfam" id="PF04542">
    <property type="entry name" value="Sigma70_r2"/>
    <property type="match status" value="1"/>
</dbReference>
<keyword evidence="4" id="KW-0804">Transcription</keyword>
<sequence>MVKFRQIYNKYKHQVYFFIKKYIDQDSDAEDVVQEVFVHLWKHRSSFNSTKISEEALVFKTAKQEIANFYRKNKTLHHNLEHCKLEKIQEIEEEYDESFITEHLNKILLLIEKLPNKTKDIFLRNKIENISYSALAKEHKISKSAVEKHVQRAIKFIRANLREQI</sequence>
<evidence type="ECO:0000256" key="4">
    <source>
        <dbReference type="ARBA" id="ARBA00023163"/>
    </source>
</evidence>
<dbReference type="Gene3D" id="1.10.1740.10">
    <property type="match status" value="1"/>
</dbReference>
<accession>A0AAP6LKC8</accession>
<keyword evidence="2" id="KW-0805">Transcription regulation</keyword>
<evidence type="ECO:0000256" key="2">
    <source>
        <dbReference type="ARBA" id="ARBA00023015"/>
    </source>
</evidence>
<dbReference type="NCBIfam" id="TIGR02937">
    <property type="entry name" value="sigma70-ECF"/>
    <property type="match status" value="1"/>
</dbReference>
<dbReference type="InterPro" id="IPR013324">
    <property type="entry name" value="RNA_pol_sigma_r3/r4-like"/>
</dbReference>
<dbReference type="InterPro" id="IPR039425">
    <property type="entry name" value="RNA_pol_sigma-70-like"/>
</dbReference>
<comment type="similarity">
    <text evidence="1">Belongs to the sigma-70 factor family. ECF subfamily.</text>
</comment>
<dbReference type="InterPro" id="IPR014284">
    <property type="entry name" value="RNA_pol_sigma-70_dom"/>
</dbReference>
<dbReference type="PANTHER" id="PTHR43133:SF46">
    <property type="entry name" value="RNA POLYMERASE SIGMA-70 FACTOR ECF SUBFAMILY"/>
    <property type="match status" value="1"/>
</dbReference>
<dbReference type="Proteomes" id="UP001284033">
    <property type="component" value="Unassembled WGS sequence"/>
</dbReference>
<feature type="domain" description="RNA polymerase sigma factor 70 region 4 type 2" evidence="6">
    <location>
        <begin position="105"/>
        <end position="156"/>
    </location>
</feature>
<dbReference type="EMBL" id="JAQZHK010000009">
    <property type="protein sequence ID" value="MDY3513464.1"/>
    <property type="molecule type" value="Genomic_DNA"/>
</dbReference>
<evidence type="ECO:0000256" key="3">
    <source>
        <dbReference type="ARBA" id="ARBA00023082"/>
    </source>
</evidence>
<dbReference type="GO" id="GO:0006352">
    <property type="term" value="P:DNA-templated transcription initiation"/>
    <property type="evidence" value="ECO:0007669"/>
    <property type="project" value="InterPro"/>
</dbReference>
<dbReference type="RefSeq" id="WP_154469450.1">
    <property type="nucleotide sequence ID" value="NZ_CP081928.1"/>
</dbReference>
<protein>
    <submittedName>
        <fullName evidence="7">Sigma-70 family RNA polymerase sigma factor</fullName>
    </submittedName>
</protein>
<gene>
    <name evidence="7" type="ORF">PG303_09580</name>
</gene>
<name>A0AAP6LKC8_RIEAN</name>
<keyword evidence="3" id="KW-0731">Sigma factor</keyword>
<dbReference type="SUPFAM" id="SSF88659">
    <property type="entry name" value="Sigma3 and sigma4 domains of RNA polymerase sigma factors"/>
    <property type="match status" value="1"/>
</dbReference>
<proteinExistence type="inferred from homology"/>
<dbReference type="Pfam" id="PF08281">
    <property type="entry name" value="Sigma70_r4_2"/>
    <property type="match status" value="1"/>
</dbReference>
<comment type="caution">
    <text evidence="7">The sequence shown here is derived from an EMBL/GenBank/DDBJ whole genome shotgun (WGS) entry which is preliminary data.</text>
</comment>
<evidence type="ECO:0000259" key="5">
    <source>
        <dbReference type="Pfam" id="PF04542"/>
    </source>
</evidence>
<dbReference type="InterPro" id="IPR036388">
    <property type="entry name" value="WH-like_DNA-bd_sf"/>
</dbReference>
<reference evidence="7" key="1">
    <citation type="submission" date="2023-01" db="EMBL/GenBank/DDBJ databases">
        <title>Genome-based studies on antimicrobial resistance profiles of Riemerella anatipestifer in China, 1994 to 2021.</title>
        <authorList>
            <person name="Yang Z."/>
            <person name="Zhu D."/>
        </authorList>
    </citation>
    <scope>NUCLEOTIDE SEQUENCE</scope>
    <source>
        <strain evidence="7">RCAD1218</strain>
    </source>
</reference>
<evidence type="ECO:0000313" key="7">
    <source>
        <dbReference type="EMBL" id="MDY3513464.1"/>
    </source>
</evidence>
<evidence type="ECO:0000259" key="6">
    <source>
        <dbReference type="Pfam" id="PF08281"/>
    </source>
</evidence>
<dbReference type="InterPro" id="IPR007627">
    <property type="entry name" value="RNA_pol_sigma70_r2"/>
</dbReference>
<dbReference type="GO" id="GO:0016987">
    <property type="term" value="F:sigma factor activity"/>
    <property type="evidence" value="ECO:0007669"/>
    <property type="project" value="UniProtKB-KW"/>
</dbReference>
<dbReference type="InterPro" id="IPR013249">
    <property type="entry name" value="RNA_pol_sigma70_r4_t2"/>
</dbReference>
<dbReference type="PANTHER" id="PTHR43133">
    <property type="entry name" value="RNA POLYMERASE ECF-TYPE SIGMA FACTO"/>
    <property type="match status" value="1"/>
</dbReference>
<evidence type="ECO:0000256" key="1">
    <source>
        <dbReference type="ARBA" id="ARBA00010641"/>
    </source>
</evidence>
<feature type="domain" description="RNA polymerase sigma-70 region 2" evidence="5">
    <location>
        <begin position="7"/>
        <end position="74"/>
    </location>
</feature>
<dbReference type="AlphaFoldDB" id="A0AAP6LKC8"/>
<evidence type="ECO:0000313" key="8">
    <source>
        <dbReference type="Proteomes" id="UP001284033"/>
    </source>
</evidence>